<dbReference type="AlphaFoldDB" id="A0A9W6TTX3"/>
<dbReference type="Proteomes" id="UP001165083">
    <property type="component" value="Unassembled WGS sequence"/>
</dbReference>
<sequence>MREASVGGGGDTEGGGSARAGALAATSSTSRRLRESLAEAAKLLGDFEREQATAALETYKKNCRQLIAYLAAQVDTSPQFVRQMEQVIEASYSNLNLSSIVTDEMWLRFGGSRGSGAAEPHTPSPRESVKTEEIDGTVTMTPVAAASAHVAGFRPTCSPQVDLTVTTPSAGRGSKRRSRLLPPESKRARHIVARNLYGEGRLSYAGEEEENNVVSSGSCETETEQEADEVAQEWNRLVQAEPARNEESGSGITWPCTGNNPLDRGPAFIQHLKTAITVVDAENCCPPQGMECKQGCARIRARMCATHRLQGSNARPCHNGMCCVWHDIDKHAVRCQNSTCEFKNRVGLRQAMHDIQQHTLKLEATEEKLSAAKEMLRGQDRRGSTFSQLESKIKRLEGKYTKLEDAVMLHNERERIFRDDLAVVDANCGSAELQSFEGHYAKKVARE</sequence>
<dbReference type="OrthoDB" id="106432at2759"/>
<dbReference type="EMBL" id="BSXW01000436">
    <property type="protein sequence ID" value="GMF22270.1"/>
    <property type="molecule type" value="Genomic_DNA"/>
</dbReference>
<feature type="compositionally biased region" description="Gly residues" evidence="2">
    <location>
        <begin position="1"/>
        <end position="18"/>
    </location>
</feature>
<keyword evidence="1" id="KW-0175">Coiled coil</keyword>
<comment type="caution">
    <text evidence="3">The sequence shown here is derived from an EMBL/GenBank/DDBJ whole genome shotgun (WGS) entry which is preliminary data.</text>
</comment>
<reference evidence="3" key="1">
    <citation type="submission" date="2023-04" db="EMBL/GenBank/DDBJ databases">
        <title>Phytophthora lilii NBRC 32176.</title>
        <authorList>
            <person name="Ichikawa N."/>
            <person name="Sato H."/>
            <person name="Tonouchi N."/>
        </authorList>
    </citation>
    <scope>NUCLEOTIDE SEQUENCE</scope>
    <source>
        <strain evidence="3">NBRC 32176</strain>
    </source>
</reference>
<evidence type="ECO:0000256" key="2">
    <source>
        <dbReference type="SAM" id="MobiDB-lite"/>
    </source>
</evidence>
<gene>
    <name evidence="3" type="ORF">Plil01_000885500</name>
</gene>
<feature type="region of interest" description="Disordered" evidence="2">
    <location>
        <begin position="1"/>
        <end position="27"/>
    </location>
</feature>
<accession>A0A9W6TTX3</accession>
<proteinExistence type="predicted"/>
<evidence type="ECO:0000313" key="3">
    <source>
        <dbReference type="EMBL" id="GMF22270.1"/>
    </source>
</evidence>
<feature type="region of interest" description="Disordered" evidence="2">
    <location>
        <begin position="112"/>
        <end position="131"/>
    </location>
</feature>
<feature type="region of interest" description="Disordered" evidence="2">
    <location>
        <begin position="164"/>
        <end position="183"/>
    </location>
</feature>
<evidence type="ECO:0000256" key="1">
    <source>
        <dbReference type="SAM" id="Coils"/>
    </source>
</evidence>
<protein>
    <submittedName>
        <fullName evidence="3">Unnamed protein product</fullName>
    </submittedName>
</protein>
<keyword evidence="4" id="KW-1185">Reference proteome</keyword>
<evidence type="ECO:0000313" key="4">
    <source>
        <dbReference type="Proteomes" id="UP001165083"/>
    </source>
</evidence>
<name>A0A9W6TTX3_9STRA</name>
<organism evidence="3 4">
    <name type="scientific">Phytophthora lilii</name>
    <dbReference type="NCBI Taxonomy" id="2077276"/>
    <lineage>
        <taxon>Eukaryota</taxon>
        <taxon>Sar</taxon>
        <taxon>Stramenopiles</taxon>
        <taxon>Oomycota</taxon>
        <taxon>Peronosporomycetes</taxon>
        <taxon>Peronosporales</taxon>
        <taxon>Peronosporaceae</taxon>
        <taxon>Phytophthora</taxon>
    </lineage>
</organism>
<feature type="coiled-coil region" evidence="1">
    <location>
        <begin position="348"/>
        <end position="413"/>
    </location>
</feature>